<protein>
    <submittedName>
        <fullName evidence="1">GNAT family N-acetyltransferase</fullName>
    </submittedName>
</protein>
<comment type="caution">
    <text evidence="1">The sequence shown here is derived from an EMBL/GenBank/DDBJ whole genome shotgun (WGS) entry which is preliminary data.</text>
</comment>
<dbReference type="Proteomes" id="UP001319828">
    <property type="component" value="Unassembled WGS sequence"/>
</dbReference>
<evidence type="ECO:0000313" key="1">
    <source>
        <dbReference type="EMBL" id="MBZ7975239.1"/>
    </source>
</evidence>
<reference evidence="1" key="1">
    <citation type="submission" date="2020-07" db="EMBL/GenBank/DDBJ databases">
        <title>Campylobacter molothri sp. nov. isolated from wild birds.</title>
        <authorList>
            <person name="Miller W.G."/>
            <person name="Chapman M.H."/>
            <person name="Yee E."/>
            <person name="Lopes B.S."/>
            <person name="Forbes K.J."/>
        </authorList>
    </citation>
    <scope>NUCLEOTIDE SEQUENCE</scope>
    <source>
        <strain evidence="1">RM9754</strain>
    </source>
</reference>
<gene>
    <name evidence="1" type="ORF">H2252_07645</name>
</gene>
<organism evidence="1 2">
    <name type="scientific">Campylobacter molothri</name>
    <dbReference type="NCBI Taxonomy" id="1032242"/>
    <lineage>
        <taxon>Bacteria</taxon>
        <taxon>Pseudomonadati</taxon>
        <taxon>Campylobacterota</taxon>
        <taxon>Epsilonproteobacteria</taxon>
        <taxon>Campylobacterales</taxon>
        <taxon>Campylobacteraceae</taxon>
        <taxon>Campylobacter</taxon>
    </lineage>
</organism>
<name>A0ACC5W3N7_9BACT</name>
<dbReference type="EMBL" id="JACHUQ010000035">
    <property type="protein sequence ID" value="MBZ7975239.1"/>
    <property type="molecule type" value="Genomic_DNA"/>
</dbReference>
<evidence type="ECO:0000313" key="2">
    <source>
        <dbReference type="Proteomes" id="UP001319828"/>
    </source>
</evidence>
<accession>A0ACC5W3N7</accession>
<sequence>MDLFERAFYKGFKLSNCADHIDLMKEKILNHKFVLQKKENDNFFFLDVLDGLLYYFINDLKNYNLPKSCIKILAKTNNQLSQHNDFLKLNNFKEILKHQQMVLKKDNAKPSSFSFISQPRRDDAEEIYYFFKKYFNHCLFYFSKQTIEEKINNIFIYKEQQKIHGALIYTQTLSSCFLDFIAVDRNLKYKNVAFALLNHYFLVNQKKKFFKLFVEENNIKAIEFYKKSGFDFNNIILNFYRNF</sequence>
<proteinExistence type="predicted"/>
<keyword evidence="2" id="KW-1185">Reference proteome</keyword>